<dbReference type="HOGENOM" id="CLU_006599_0_0_1"/>
<keyword evidence="7" id="KW-0156">Chromatin regulator</keyword>
<proteinExistence type="predicted"/>
<evidence type="ECO:0000256" key="8">
    <source>
        <dbReference type="ARBA" id="ARBA00023242"/>
    </source>
</evidence>
<evidence type="ECO:0000256" key="1">
    <source>
        <dbReference type="ARBA" id="ARBA00004123"/>
    </source>
</evidence>
<feature type="region of interest" description="Disordered" evidence="9">
    <location>
        <begin position="696"/>
        <end position="716"/>
    </location>
</feature>
<keyword evidence="3" id="KW-0158">Chromosome</keyword>
<organism evidence="11 12">
    <name type="scientific">Amanita muscaria (strain Koide BX008)</name>
    <dbReference type="NCBI Taxonomy" id="946122"/>
    <lineage>
        <taxon>Eukaryota</taxon>
        <taxon>Fungi</taxon>
        <taxon>Dikarya</taxon>
        <taxon>Basidiomycota</taxon>
        <taxon>Agaricomycotina</taxon>
        <taxon>Agaricomycetes</taxon>
        <taxon>Agaricomycetidae</taxon>
        <taxon>Agaricales</taxon>
        <taxon>Pluteineae</taxon>
        <taxon>Amanitaceae</taxon>
        <taxon>Amanita</taxon>
    </lineage>
</organism>
<keyword evidence="4" id="KW-0489">Methyltransferase</keyword>
<feature type="compositionally biased region" description="Acidic residues" evidence="9">
    <location>
        <begin position="790"/>
        <end position="806"/>
    </location>
</feature>
<dbReference type="Pfam" id="PF00856">
    <property type="entry name" value="SET"/>
    <property type="match status" value="1"/>
</dbReference>
<evidence type="ECO:0000313" key="12">
    <source>
        <dbReference type="Proteomes" id="UP000054549"/>
    </source>
</evidence>
<reference evidence="11 12" key="1">
    <citation type="submission" date="2014-04" db="EMBL/GenBank/DDBJ databases">
        <title>Evolutionary Origins and Diversification of the Mycorrhizal Mutualists.</title>
        <authorList>
            <consortium name="DOE Joint Genome Institute"/>
            <consortium name="Mycorrhizal Genomics Consortium"/>
            <person name="Kohler A."/>
            <person name="Kuo A."/>
            <person name="Nagy L.G."/>
            <person name="Floudas D."/>
            <person name="Copeland A."/>
            <person name="Barry K.W."/>
            <person name="Cichocki N."/>
            <person name="Veneault-Fourrey C."/>
            <person name="LaButti K."/>
            <person name="Lindquist E.A."/>
            <person name="Lipzen A."/>
            <person name="Lundell T."/>
            <person name="Morin E."/>
            <person name="Murat C."/>
            <person name="Riley R."/>
            <person name="Ohm R."/>
            <person name="Sun H."/>
            <person name="Tunlid A."/>
            <person name="Henrissat B."/>
            <person name="Grigoriev I.V."/>
            <person name="Hibbett D.S."/>
            <person name="Martin F."/>
        </authorList>
    </citation>
    <scope>NUCLEOTIDE SEQUENCE [LARGE SCALE GENOMIC DNA]</scope>
    <source>
        <strain evidence="11 12">Koide BX008</strain>
    </source>
</reference>
<gene>
    <name evidence="11" type="ORF">M378DRAFT_184740</name>
</gene>
<evidence type="ECO:0000256" key="2">
    <source>
        <dbReference type="ARBA" id="ARBA00004286"/>
    </source>
</evidence>
<feature type="region of interest" description="Disordered" evidence="9">
    <location>
        <begin position="594"/>
        <end position="663"/>
    </location>
</feature>
<dbReference type="InterPro" id="IPR039977">
    <property type="entry name" value="Suv4-20/Set9"/>
</dbReference>
<evidence type="ECO:0000313" key="11">
    <source>
        <dbReference type="EMBL" id="KIL68863.1"/>
    </source>
</evidence>
<evidence type="ECO:0000256" key="3">
    <source>
        <dbReference type="ARBA" id="ARBA00022454"/>
    </source>
</evidence>
<evidence type="ECO:0000259" key="10">
    <source>
        <dbReference type="PROSITE" id="PS50280"/>
    </source>
</evidence>
<keyword evidence="6" id="KW-0949">S-adenosyl-L-methionine</keyword>
<protein>
    <recommendedName>
        <fullName evidence="10">SET domain-containing protein</fullName>
    </recommendedName>
</protein>
<dbReference type="Gene3D" id="2.170.270.10">
    <property type="entry name" value="SET domain"/>
    <property type="match status" value="1"/>
</dbReference>
<keyword evidence="12" id="KW-1185">Reference proteome</keyword>
<dbReference type="InterPro" id="IPR001214">
    <property type="entry name" value="SET_dom"/>
</dbReference>
<feature type="region of interest" description="Disordered" evidence="9">
    <location>
        <begin position="787"/>
        <end position="810"/>
    </location>
</feature>
<dbReference type="AlphaFoldDB" id="A0A0C2XIQ4"/>
<feature type="compositionally biased region" description="Polar residues" evidence="9">
    <location>
        <begin position="628"/>
        <end position="637"/>
    </location>
</feature>
<dbReference type="GO" id="GO:0005694">
    <property type="term" value="C:chromosome"/>
    <property type="evidence" value="ECO:0007669"/>
    <property type="project" value="UniProtKB-SubCell"/>
</dbReference>
<feature type="compositionally biased region" description="Low complexity" evidence="9">
    <location>
        <begin position="362"/>
        <end position="372"/>
    </location>
</feature>
<name>A0A0C2XIQ4_AMAMK</name>
<evidence type="ECO:0000256" key="9">
    <source>
        <dbReference type="SAM" id="MobiDB-lite"/>
    </source>
</evidence>
<sequence>MNMRDLSKDDDFLSHLLVEKLGTGDVPLYVHKMDSSRKFPKTDANDLLQIVRRLVMNKALVQTAIRQAVDELLLLPAVRYYLKSYEQKQINAFATHASRYFELYLPTGSIEIAHTSRYAHRTGKSELCILATRNLLPGAVITELKGSMANLTEDEDRELKRNINNGDVRRDFSVIHSKQMKKNHLFLGPARFVNHDCDHNCELFREGKYITFRVLRQISIGEEITAHYGDGYFGKKNRHCLCETCERNDRGGYAPEYDENEPEPNSSSDSDMDSSSSLSDSDLELPDVNVNERRTRRGVYAVVPKAKRGKEDNDEDAKDSAKVAIELAIEVESTAPGTPLDLDRTPLQAVSDSHAAITRSCSSLSSLSSDASNNDERRAAATASPSVIATRGRRSKMQLSTISSTESVHTPPRRETRSFSVMQSSEKGKGREITSIALGTPTSRRTNNGKDETKVKKEEVEPRILRTRIPAAQPNDPPKAPSPKEVPRGPDGRPLPLCMTCNNVLPVISVDSKVVWGLGLENSPKRKRQKLQCPRCMRHFAIYALPWPSRLSPNGHSPSFLPTPRDGLTPTETSARRVTHQVLPVIDKKLQQAAAAVTRKESSKRRNQSQCCEEGPPTKRVKIGTPHGTPSKSQKVQGSDVVATNDAAGSTPPKRRRGRPRIHFPEAKQQVEIKQEETSMSLSDKQVHSFNGLKGDTSIISSSSPSKVALHGPRQKKRAIDIDEKDHPRKLSLRGHVNNVQETVELLEDIPLQRVLPRPTNFRSTMLLSKPNPLCFALQAWGGPVVVEDSSSDEDDKGVVTPDDDQSPPAAMIVSPDDILPQMSPSPIYDATPIVSRGALIFKPSPITFAKRRWASVSSDSPSQMQDNPLESTTDFEQAQTNDLDDQYASLCYGPDRVADEMSDETDDSLRVDQDYDILFRPLTPEGTPGFHKSAGFPLPDSTPNFIRAGWDSPSELSDS</sequence>
<dbReference type="Proteomes" id="UP000054549">
    <property type="component" value="Unassembled WGS sequence"/>
</dbReference>
<dbReference type="PANTHER" id="PTHR12977">
    <property type="entry name" value="SUPPRESSOR OF VARIEGATION 4-20-RELATED"/>
    <property type="match status" value="1"/>
</dbReference>
<comment type="subcellular location">
    <subcellularLocation>
        <location evidence="2">Chromosome</location>
    </subcellularLocation>
    <subcellularLocation>
        <location evidence="1">Nucleus</location>
    </subcellularLocation>
</comment>
<feature type="region of interest" description="Disordered" evidence="9">
    <location>
        <begin position="362"/>
        <end position="492"/>
    </location>
</feature>
<dbReference type="GO" id="GO:0005634">
    <property type="term" value="C:nucleus"/>
    <property type="evidence" value="ECO:0007669"/>
    <property type="project" value="UniProtKB-SubCell"/>
</dbReference>
<evidence type="ECO:0000256" key="4">
    <source>
        <dbReference type="ARBA" id="ARBA00022603"/>
    </source>
</evidence>
<evidence type="ECO:0000256" key="7">
    <source>
        <dbReference type="ARBA" id="ARBA00022853"/>
    </source>
</evidence>
<dbReference type="EMBL" id="KN818227">
    <property type="protein sequence ID" value="KIL68863.1"/>
    <property type="molecule type" value="Genomic_DNA"/>
</dbReference>
<dbReference type="OrthoDB" id="6627536at2759"/>
<feature type="compositionally biased region" description="Basic residues" evidence="9">
    <location>
        <begin position="653"/>
        <end position="662"/>
    </location>
</feature>
<dbReference type="Gene3D" id="1.10.10.1700">
    <property type="entry name" value="Histone-lysine N-methyltransferase"/>
    <property type="match status" value="1"/>
</dbReference>
<dbReference type="InterPro" id="IPR046341">
    <property type="entry name" value="SET_dom_sf"/>
</dbReference>
<dbReference type="CDD" id="cd10524">
    <property type="entry name" value="SET_Suv4-20-like"/>
    <property type="match status" value="1"/>
</dbReference>
<dbReference type="InterPro" id="IPR041938">
    <property type="entry name" value="Hist-Lys_N-MTase_N"/>
</dbReference>
<dbReference type="PANTHER" id="PTHR12977:SF4">
    <property type="entry name" value="HISTONE-LYSINE N-METHYLTRANSFERASE KMT5B"/>
    <property type="match status" value="1"/>
</dbReference>
<dbReference type="SMART" id="SM00317">
    <property type="entry name" value="SET"/>
    <property type="match status" value="1"/>
</dbReference>
<accession>A0A0C2XIQ4</accession>
<feature type="region of interest" description="Disordered" evidence="9">
    <location>
        <begin position="555"/>
        <end position="582"/>
    </location>
</feature>
<dbReference type="STRING" id="946122.A0A0C2XIQ4"/>
<feature type="domain" description="SET" evidence="10">
    <location>
        <begin position="108"/>
        <end position="229"/>
    </location>
</feature>
<feature type="region of interest" description="Disordered" evidence="9">
    <location>
        <begin position="251"/>
        <end position="291"/>
    </location>
</feature>
<feature type="region of interest" description="Disordered" evidence="9">
    <location>
        <begin position="921"/>
        <end position="960"/>
    </location>
</feature>
<feature type="compositionally biased region" description="Low complexity" evidence="9">
    <location>
        <begin position="263"/>
        <end position="280"/>
    </location>
</feature>
<dbReference type="GO" id="GO:0032259">
    <property type="term" value="P:methylation"/>
    <property type="evidence" value="ECO:0007669"/>
    <property type="project" value="UniProtKB-KW"/>
</dbReference>
<feature type="compositionally biased region" description="Basic and acidic residues" evidence="9">
    <location>
        <begin position="448"/>
        <end position="464"/>
    </location>
</feature>
<dbReference type="GO" id="GO:0042799">
    <property type="term" value="F:histone H4K20 methyltransferase activity"/>
    <property type="evidence" value="ECO:0007669"/>
    <property type="project" value="TreeGrafter"/>
</dbReference>
<keyword evidence="5" id="KW-0808">Transferase</keyword>
<evidence type="ECO:0000256" key="6">
    <source>
        <dbReference type="ARBA" id="ARBA00022691"/>
    </source>
</evidence>
<dbReference type="InParanoid" id="A0A0C2XIQ4"/>
<feature type="compositionally biased region" description="Polar residues" evidence="9">
    <location>
        <begin position="397"/>
        <end position="408"/>
    </location>
</feature>
<dbReference type="SUPFAM" id="SSF82199">
    <property type="entry name" value="SET domain"/>
    <property type="match status" value="1"/>
</dbReference>
<keyword evidence="8" id="KW-0539">Nucleus</keyword>
<dbReference type="PROSITE" id="PS50280">
    <property type="entry name" value="SET"/>
    <property type="match status" value="1"/>
</dbReference>
<evidence type="ECO:0000256" key="5">
    <source>
        <dbReference type="ARBA" id="ARBA00022679"/>
    </source>
</evidence>